<sequence length="587" mass="65627">MALTSLTIPSNLASSKAEDIFKEYNGLCKRASIRRSYSDIHLCYCVNPIHATLTQPEPKNSCSMGISSFQIPGSIIPKLLRSYSFGPDSSKHTNGVEKDMNIVENSGESSDREEIKKNNWVESLAELRSNWRNIWQQKEVAGEDNYCDEDGGGEMKYRSYDRELFSRFLVRVPWSDAKLFSQLAFLCNMAYVIPEMKDSTNESSASENAMTSATAYLLSQSKSQQEGDEEKSCRNEGGSSPKDHKSEIDVSITASTMTLMIAAGDKKKQEAARDIQSLKSLPCEWFVCDDLTTCTRFFVIQGIDSLASWQAYLLFEPTEFEGTNVLVHRGIYELAKRIYQQFKPKIIDHLARHGEQAKLQFTGHCLGGSLCLLVHLMLLTRKLVKPSTLLPVVTFGSPYVFCGGQKIFEQLGSDECDHIHCVMLHRDIVPRSFSSNYPNHVAAILKCLHGSFESHPCLTKNKILYSPMGKLFILQPDAESSPPHPLLPIGRALYALDSTQCGFSGVSSAFLNSPHPLETLSDPKAYGSDGTILRDHDSSNYLKALNSILRQHTRMVVRKARKQSTVLWPLLISPSPNSLNHEDESNI</sequence>
<name>A0AAW1WAK3_RUBAR</name>
<dbReference type="GO" id="GO:0006629">
    <property type="term" value="P:lipid metabolic process"/>
    <property type="evidence" value="ECO:0007669"/>
    <property type="project" value="InterPro"/>
</dbReference>
<reference evidence="4 5" key="1">
    <citation type="journal article" date="2023" name="G3 (Bethesda)">
        <title>A chromosome-length genome assembly and annotation of blackberry (Rubus argutus, cv. 'Hillquist').</title>
        <authorList>
            <person name="Bruna T."/>
            <person name="Aryal R."/>
            <person name="Dudchenko O."/>
            <person name="Sargent D.J."/>
            <person name="Mead D."/>
            <person name="Buti M."/>
            <person name="Cavallini A."/>
            <person name="Hytonen T."/>
            <person name="Andres J."/>
            <person name="Pham M."/>
            <person name="Weisz D."/>
            <person name="Mascagni F."/>
            <person name="Usai G."/>
            <person name="Natali L."/>
            <person name="Bassil N."/>
            <person name="Fernandez G.E."/>
            <person name="Lomsadze A."/>
            <person name="Armour M."/>
            <person name="Olukolu B."/>
            <person name="Poorten T."/>
            <person name="Britton C."/>
            <person name="Davik J."/>
            <person name="Ashrafi H."/>
            <person name="Aiden E.L."/>
            <person name="Borodovsky M."/>
            <person name="Worthington M."/>
        </authorList>
    </citation>
    <scope>NUCLEOTIDE SEQUENCE [LARGE SCALE GENOMIC DNA]</scope>
    <source>
        <strain evidence="4">PI 553951</strain>
    </source>
</reference>
<keyword evidence="5" id="KW-1185">Reference proteome</keyword>
<dbReference type="CDD" id="cd00519">
    <property type="entry name" value="Lipase_3"/>
    <property type="match status" value="1"/>
</dbReference>
<protein>
    <recommendedName>
        <fullName evidence="3">Fungal lipase-type domain-containing protein</fullName>
    </recommendedName>
</protein>
<accession>A0AAW1WAK3</accession>
<dbReference type="InterPro" id="IPR002921">
    <property type="entry name" value="Fungal_lipase-type"/>
</dbReference>
<keyword evidence="1" id="KW-0378">Hydrolase</keyword>
<dbReference type="InterPro" id="IPR043367">
    <property type="entry name" value="PLIP1/2/3"/>
</dbReference>
<evidence type="ECO:0000313" key="4">
    <source>
        <dbReference type="EMBL" id="KAK9920312.1"/>
    </source>
</evidence>
<dbReference type="Proteomes" id="UP001457282">
    <property type="component" value="Unassembled WGS sequence"/>
</dbReference>
<dbReference type="Pfam" id="PF01764">
    <property type="entry name" value="Lipase_3"/>
    <property type="match status" value="1"/>
</dbReference>
<organism evidence="4 5">
    <name type="scientific">Rubus argutus</name>
    <name type="common">Southern blackberry</name>
    <dbReference type="NCBI Taxonomy" id="59490"/>
    <lineage>
        <taxon>Eukaryota</taxon>
        <taxon>Viridiplantae</taxon>
        <taxon>Streptophyta</taxon>
        <taxon>Embryophyta</taxon>
        <taxon>Tracheophyta</taxon>
        <taxon>Spermatophyta</taxon>
        <taxon>Magnoliopsida</taxon>
        <taxon>eudicotyledons</taxon>
        <taxon>Gunneridae</taxon>
        <taxon>Pentapetalae</taxon>
        <taxon>rosids</taxon>
        <taxon>fabids</taxon>
        <taxon>Rosales</taxon>
        <taxon>Rosaceae</taxon>
        <taxon>Rosoideae</taxon>
        <taxon>Rosoideae incertae sedis</taxon>
        <taxon>Rubus</taxon>
    </lineage>
</organism>
<dbReference type="SUPFAM" id="SSF53474">
    <property type="entry name" value="alpha/beta-Hydrolases"/>
    <property type="match status" value="1"/>
</dbReference>
<proteinExistence type="predicted"/>
<evidence type="ECO:0000256" key="2">
    <source>
        <dbReference type="SAM" id="MobiDB-lite"/>
    </source>
</evidence>
<feature type="domain" description="Fungal lipase-type" evidence="3">
    <location>
        <begin position="298"/>
        <end position="434"/>
    </location>
</feature>
<feature type="region of interest" description="Disordered" evidence="2">
    <location>
        <begin position="220"/>
        <end position="247"/>
    </location>
</feature>
<dbReference type="GO" id="GO:0008970">
    <property type="term" value="F:phospholipase A1 activity"/>
    <property type="evidence" value="ECO:0007669"/>
    <property type="project" value="InterPro"/>
</dbReference>
<evidence type="ECO:0000259" key="3">
    <source>
        <dbReference type="Pfam" id="PF01764"/>
    </source>
</evidence>
<dbReference type="AlphaFoldDB" id="A0AAW1WAK3"/>
<comment type="caution">
    <text evidence="4">The sequence shown here is derived from an EMBL/GenBank/DDBJ whole genome shotgun (WGS) entry which is preliminary data.</text>
</comment>
<evidence type="ECO:0000256" key="1">
    <source>
        <dbReference type="ARBA" id="ARBA00022801"/>
    </source>
</evidence>
<dbReference type="InterPro" id="IPR029058">
    <property type="entry name" value="AB_hydrolase_fold"/>
</dbReference>
<gene>
    <name evidence="4" type="ORF">M0R45_028868</name>
</gene>
<dbReference type="EMBL" id="JBEDUW010000006">
    <property type="protein sequence ID" value="KAK9920312.1"/>
    <property type="molecule type" value="Genomic_DNA"/>
</dbReference>
<dbReference type="PANTHER" id="PTHR46483:SF1">
    <property type="entry name" value="PHOSPHOLIPASE A1 PLIP1, CHLOROPLASTIC"/>
    <property type="match status" value="1"/>
</dbReference>
<dbReference type="Gene3D" id="3.40.50.1820">
    <property type="entry name" value="alpha/beta hydrolase"/>
    <property type="match status" value="1"/>
</dbReference>
<evidence type="ECO:0000313" key="5">
    <source>
        <dbReference type="Proteomes" id="UP001457282"/>
    </source>
</evidence>
<dbReference type="PANTHER" id="PTHR46483">
    <property type="entry name" value="PHOSPHOLIPASE A1 PLIP2, CHLOROPLASTIC"/>
    <property type="match status" value="1"/>
</dbReference>